<evidence type="ECO:0000313" key="2">
    <source>
        <dbReference type="EMBL" id="KAG0724002.1"/>
    </source>
</evidence>
<gene>
    <name evidence="2" type="primary">Brd7</name>
    <name evidence="2" type="ORF">GWK47_041538</name>
</gene>
<name>A0A8J4YB54_CHIOP</name>
<accession>A0A8J4YB54</accession>
<keyword evidence="3" id="KW-1185">Reference proteome</keyword>
<feature type="compositionally biased region" description="Low complexity" evidence="1">
    <location>
        <begin position="231"/>
        <end position="250"/>
    </location>
</feature>
<feature type="compositionally biased region" description="Polar residues" evidence="1">
    <location>
        <begin position="251"/>
        <end position="272"/>
    </location>
</feature>
<evidence type="ECO:0000256" key="1">
    <source>
        <dbReference type="SAM" id="MobiDB-lite"/>
    </source>
</evidence>
<sequence length="310" mass="34388">MSALDEETDEILGDFVTYFEATWIGMCSEDEEDGLLFRKNFGMSMKKAFDQGVTIKHSTLCRFVGRLCKEQADNELLIDHANAGVVLPPTKKKYEYVNQRLKNLVEKYDTTPVLEYLQEQEKRDTQINSQLKENANLLEELSREQHERLSRPLPASLNNIAPPSQQELQLVEKVTEGLTQVAKQASPGSLAPVPIVRRAMGITILPVTSALTDSIEVDIEASWGQDKTISTTTTAPPQPTTTGLPTATQQHQPTNIAPQQQQSEQKMATTNAAPRDLESQLSQILHQSEAATPPLSMAMTDSSLREVLNS</sequence>
<organism evidence="2 3">
    <name type="scientific">Chionoecetes opilio</name>
    <name type="common">Atlantic snow crab</name>
    <name type="synonym">Cancer opilio</name>
    <dbReference type="NCBI Taxonomy" id="41210"/>
    <lineage>
        <taxon>Eukaryota</taxon>
        <taxon>Metazoa</taxon>
        <taxon>Ecdysozoa</taxon>
        <taxon>Arthropoda</taxon>
        <taxon>Crustacea</taxon>
        <taxon>Multicrustacea</taxon>
        <taxon>Malacostraca</taxon>
        <taxon>Eumalacostraca</taxon>
        <taxon>Eucarida</taxon>
        <taxon>Decapoda</taxon>
        <taxon>Pleocyemata</taxon>
        <taxon>Brachyura</taxon>
        <taxon>Eubrachyura</taxon>
        <taxon>Majoidea</taxon>
        <taxon>Majidae</taxon>
        <taxon>Chionoecetes</taxon>
    </lineage>
</organism>
<reference evidence="2" key="1">
    <citation type="submission" date="2020-07" db="EMBL/GenBank/DDBJ databases">
        <title>The High-quality genome of the commercially important snow crab, Chionoecetes opilio.</title>
        <authorList>
            <person name="Jeong J.-H."/>
            <person name="Ryu S."/>
        </authorList>
    </citation>
    <scope>NUCLEOTIDE SEQUENCE</scope>
    <source>
        <strain evidence="2">MADBK_172401_WGS</strain>
        <tissue evidence="2">Digestive gland</tissue>
    </source>
</reference>
<dbReference type="EMBL" id="JACEEZ010007512">
    <property type="protein sequence ID" value="KAG0724002.1"/>
    <property type="molecule type" value="Genomic_DNA"/>
</dbReference>
<protein>
    <submittedName>
        <fullName evidence="2">Bromodomain-containing protein 7</fullName>
    </submittedName>
</protein>
<feature type="region of interest" description="Disordered" evidence="1">
    <location>
        <begin position="228"/>
        <end position="310"/>
    </location>
</feature>
<dbReference type="Proteomes" id="UP000770661">
    <property type="component" value="Unassembled WGS sequence"/>
</dbReference>
<proteinExistence type="predicted"/>
<comment type="caution">
    <text evidence="2">The sequence shown here is derived from an EMBL/GenBank/DDBJ whole genome shotgun (WGS) entry which is preliminary data.</text>
</comment>
<evidence type="ECO:0000313" key="3">
    <source>
        <dbReference type="Proteomes" id="UP000770661"/>
    </source>
</evidence>
<dbReference type="OrthoDB" id="21648at2759"/>
<feature type="compositionally biased region" description="Polar residues" evidence="1">
    <location>
        <begin position="279"/>
        <end position="290"/>
    </location>
</feature>
<dbReference type="AlphaFoldDB" id="A0A8J4YB54"/>